<evidence type="ECO:0000313" key="1">
    <source>
        <dbReference type="EMBL" id="ELK02884.1"/>
    </source>
</evidence>
<dbReference type="EMBL" id="KB031118">
    <property type="protein sequence ID" value="ELK02884.1"/>
    <property type="molecule type" value="Genomic_DNA"/>
</dbReference>
<gene>
    <name evidence="1" type="ORF">PAL_GLEAN10003214</name>
</gene>
<dbReference type="AlphaFoldDB" id="L5JTU7"/>
<keyword evidence="2" id="KW-1185">Reference proteome</keyword>
<proteinExistence type="predicted"/>
<evidence type="ECO:0000313" key="2">
    <source>
        <dbReference type="Proteomes" id="UP000010552"/>
    </source>
</evidence>
<accession>L5JTU7</accession>
<reference evidence="2" key="1">
    <citation type="journal article" date="2013" name="Science">
        <title>Comparative analysis of bat genomes provides insight into the evolution of flight and immunity.</title>
        <authorList>
            <person name="Zhang G."/>
            <person name="Cowled C."/>
            <person name="Shi Z."/>
            <person name="Huang Z."/>
            <person name="Bishop-Lilly K.A."/>
            <person name="Fang X."/>
            <person name="Wynne J.W."/>
            <person name="Xiong Z."/>
            <person name="Baker M.L."/>
            <person name="Zhao W."/>
            <person name="Tachedjian M."/>
            <person name="Zhu Y."/>
            <person name="Zhou P."/>
            <person name="Jiang X."/>
            <person name="Ng J."/>
            <person name="Yang L."/>
            <person name="Wu L."/>
            <person name="Xiao J."/>
            <person name="Feng Y."/>
            <person name="Chen Y."/>
            <person name="Sun X."/>
            <person name="Zhang Y."/>
            <person name="Marsh G.A."/>
            <person name="Crameri G."/>
            <person name="Broder C.C."/>
            <person name="Frey K.G."/>
            <person name="Wang L.F."/>
            <person name="Wang J."/>
        </authorList>
    </citation>
    <scope>NUCLEOTIDE SEQUENCE [LARGE SCALE GENOMIC DNA]</scope>
</reference>
<organism evidence="1 2">
    <name type="scientific">Pteropus alecto</name>
    <name type="common">Black flying fox</name>
    <dbReference type="NCBI Taxonomy" id="9402"/>
    <lineage>
        <taxon>Eukaryota</taxon>
        <taxon>Metazoa</taxon>
        <taxon>Chordata</taxon>
        <taxon>Craniata</taxon>
        <taxon>Vertebrata</taxon>
        <taxon>Euteleostomi</taxon>
        <taxon>Mammalia</taxon>
        <taxon>Eutheria</taxon>
        <taxon>Laurasiatheria</taxon>
        <taxon>Chiroptera</taxon>
        <taxon>Yinpterochiroptera</taxon>
        <taxon>Pteropodoidea</taxon>
        <taxon>Pteropodidae</taxon>
        <taxon>Pteropodinae</taxon>
        <taxon>Pteropus</taxon>
    </lineage>
</organism>
<dbReference type="InParanoid" id="L5JTU7"/>
<sequence length="82" mass="9025">MARHHHVRRSGVGDGVPLILGARPRGVTDHCPSYPISHHLVTLPHRAERETGKQSVMRQLPILPPGERMVGTAGCGRHKSRD</sequence>
<name>L5JTU7_PTEAL</name>
<protein>
    <submittedName>
        <fullName evidence="1">Uncharacterized protein</fullName>
    </submittedName>
</protein>
<dbReference type="Proteomes" id="UP000010552">
    <property type="component" value="Unassembled WGS sequence"/>
</dbReference>